<evidence type="ECO:0000313" key="2">
    <source>
        <dbReference type="EMBL" id="CAE10793.1"/>
    </source>
</evidence>
<dbReference type="EMBL" id="BX571661">
    <property type="protein sequence ID" value="CAE10793.1"/>
    <property type="molecule type" value="Genomic_DNA"/>
</dbReference>
<gene>
    <name evidence="2" type="ordered locus">WS1771</name>
</gene>
<keyword evidence="1" id="KW-1133">Transmembrane helix</keyword>
<keyword evidence="1" id="KW-0812">Transmembrane</keyword>
<dbReference type="AlphaFoldDB" id="Q7MR30"/>
<keyword evidence="3" id="KW-1185">Reference proteome</keyword>
<sequence>MNNFTESLREIDWIRNTLWFLFYVVGVALLFLGWVLPALDDFRRANIEYRKSEFLYNETKKDYDAIDKELRDFKELNAATLEALAQTSDAQVLQSVLSGFFEDLKVSELSREKRQIGFEVARFVIEGRAANSSLLHRFMDEVSKMGRVVKVDFPVLLKSESNALFFRAHLELYKSESIPAIKQ</sequence>
<dbReference type="STRING" id="273121.WS1771"/>
<protein>
    <submittedName>
        <fullName evidence="2">Uncharacterized protein</fullName>
    </submittedName>
</protein>
<dbReference type="KEGG" id="wsu:WS1771"/>
<name>Q7MR30_WOLSU</name>
<organism evidence="3">
    <name type="scientific">Wolinella succinogenes (strain ATCC 29543 / DSM 1740 / CCUG 13145 / JCM 31913 / LMG 7466 / NCTC 11488 / FDC 602W)</name>
    <name type="common">Vibrio succinogenes</name>
    <dbReference type="NCBI Taxonomy" id="273121"/>
    <lineage>
        <taxon>Bacteria</taxon>
        <taxon>Pseudomonadati</taxon>
        <taxon>Campylobacterota</taxon>
        <taxon>Epsilonproteobacteria</taxon>
        <taxon>Campylobacterales</taxon>
        <taxon>Helicobacteraceae</taxon>
        <taxon>Wolinella</taxon>
    </lineage>
</organism>
<evidence type="ECO:0000256" key="1">
    <source>
        <dbReference type="SAM" id="Phobius"/>
    </source>
</evidence>
<evidence type="ECO:0000313" key="3">
    <source>
        <dbReference type="Proteomes" id="UP000000422"/>
    </source>
</evidence>
<dbReference type="HOGENOM" id="CLU_1474616_0_0_7"/>
<reference evidence="2 3" key="1">
    <citation type="journal article" date="2003" name="Proc. Natl. Acad. Sci. U.S.A.">
        <title>Complete genome sequence and analysis of Wolinella succinogenes.</title>
        <authorList>
            <person name="Baar C."/>
            <person name="Eppinger M."/>
            <person name="Raddatz G."/>
            <person name="Simon JM."/>
            <person name="Lanz C."/>
            <person name="Klimmek O."/>
            <person name="Nandakumar R."/>
            <person name="Gross R."/>
            <person name="Rosinus A."/>
            <person name="Keller H."/>
            <person name="Jagtap P."/>
            <person name="Linke B."/>
            <person name="Meyer F."/>
            <person name="Lederer H."/>
            <person name="Schuster S.C."/>
        </authorList>
    </citation>
    <scope>NUCLEOTIDE SEQUENCE [LARGE SCALE GENOMIC DNA]</scope>
    <source>
        <strain evidence="3">ATCC 29543 / DSM 1740 / CCUG 13145 / JCM 31913 / LMG 7466 / NCTC 11488 / FDC 602W</strain>
    </source>
</reference>
<feature type="transmembrane region" description="Helical" evidence="1">
    <location>
        <begin position="20"/>
        <end position="39"/>
    </location>
</feature>
<dbReference type="RefSeq" id="WP_011139576.1">
    <property type="nucleotide sequence ID" value="NC_005090.1"/>
</dbReference>
<proteinExistence type="predicted"/>
<keyword evidence="1" id="KW-0472">Membrane</keyword>
<accession>Q7MR30</accession>
<dbReference type="Proteomes" id="UP000000422">
    <property type="component" value="Chromosome"/>
</dbReference>